<proteinExistence type="predicted"/>
<organism evidence="2 3">
    <name type="scientific">Sparassis crispa</name>
    <dbReference type="NCBI Taxonomy" id="139825"/>
    <lineage>
        <taxon>Eukaryota</taxon>
        <taxon>Fungi</taxon>
        <taxon>Dikarya</taxon>
        <taxon>Basidiomycota</taxon>
        <taxon>Agaricomycotina</taxon>
        <taxon>Agaricomycetes</taxon>
        <taxon>Polyporales</taxon>
        <taxon>Sparassidaceae</taxon>
        <taxon>Sparassis</taxon>
    </lineage>
</organism>
<dbReference type="STRING" id="139825.A0A401GVV7"/>
<dbReference type="OrthoDB" id="2803524at2759"/>
<gene>
    <name evidence="2" type="ORF">SCP_0804180</name>
</gene>
<feature type="compositionally biased region" description="Pro residues" evidence="1">
    <location>
        <begin position="283"/>
        <end position="299"/>
    </location>
</feature>
<dbReference type="AlphaFoldDB" id="A0A401GVV7"/>
<evidence type="ECO:0000256" key="1">
    <source>
        <dbReference type="SAM" id="MobiDB-lite"/>
    </source>
</evidence>
<dbReference type="InParanoid" id="A0A401GVV7"/>
<evidence type="ECO:0000313" key="3">
    <source>
        <dbReference type="Proteomes" id="UP000287166"/>
    </source>
</evidence>
<reference evidence="2 3" key="1">
    <citation type="journal article" date="2018" name="Sci. Rep.">
        <title>Genome sequence of the cauliflower mushroom Sparassis crispa (Hanabiratake) and its association with beneficial usage.</title>
        <authorList>
            <person name="Kiyama R."/>
            <person name="Furutani Y."/>
            <person name="Kawaguchi K."/>
            <person name="Nakanishi T."/>
        </authorList>
    </citation>
    <scope>NUCLEOTIDE SEQUENCE [LARGE SCALE GENOMIC DNA]</scope>
</reference>
<sequence>MLSEEQRTTLREAIKKWQSQLKTWFNSRHPNNARKVACITLITMESLGVKPKHQVLKEREEYSRRFYKDRIESHVKAALEREKLTHHESLNVVNRITDERFEQEEDWVRKQVFDVIEASKKQSDEKSCGGDTERSPRQYQQAINDMPIILKQVFSELAADSGWDITVIAGGPCPDEEGDIVTIASHSGTTETGHTFGDIHPGIMTNVMDAFIEHLKVIYPSDVQRCHALDLSEESAADILPSAAGPSSAGTGRVATPELHPLHCMSAEDSRHASGNNFSEAPAVPPCPSEHASPLPPSSPTLSRSPSLLLPSLSLPSSLEFVASLTGPPQSPIPMPQIPQPSLSNVMNTSGYASSNFDLAGHASTTSVENDVLLQVPLNGWGAAWPLPSGLGGEQVPWSDFDVRMWTPDTTNWVINELGVGLPDLMDSAAPAAISVDGVPLQPNQGSCWGDASDTGNTVSGAHVPGPHIATSPTDIANLGAFSVVQDQPIVLPATSDMASSSIFRFPVPPPAYVIPMHALTAAAINTSSGTSSDAVSLPADVVQSGIDSSAEHDAL</sequence>
<dbReference type="GeneID" id="38782811"/>
<feature type="region of interest" description="Disordered" evidence="1">
    <location>
        <begin position="269"/>
        <end position="303"/>
    </location>
</feature>
<evidence type="ECO:0000313" key="2">
    <source>
        <dbReference type="EMBL" id="GBE85894.1"/>
    </source>
</evidence>
<accession>A0A401GVV7</accession>
<dbReference type="Proteomes" id="UP000287166">
    <property type="component" value="Unassembled WGS sequence"/>
</dbReference>
<protein>
    <submittedName>
        <fullName evidence="2">Uncharacterized protein</fullName>
    </submittedName>
</protein>
<name>A0A401GVV7_9APHY</name>
<keyword evidence="3" id="KW-1185">Reference proteome</keyword>
<dbReference type="EMBL" id="BFAD01000008">
    <property type="protein sequence ID" value="GBE85894.1"/>
    <property type="molecule type" value="Genomic_DNA"/>
</dbReference>
<dbReference type="RefSeq" id="XP_027616807.1">
    <property type="nucleotide sequence ID" value="XM_027761006.1"/>
</dbReference>
<comment type="caution">
    <text evidence="2">The sequence shown here is derived from an EMBL/GenBank/DDBJ whole genome shotgun (WGS) entry which is preliminary data.</text>
</comment>